<dbReference type="Gene3D" id="2.60.120.10">
    <property type="entry name" value="Jelly Rolls"/>
    <property type="match status" value="2"/>
</dbReference>
<dbReference type="EMBL" id="JAGFBS010000014">
    <property type="protein sequence ID" value="KAG6375419.1"/>
    <property type="molecule type" value="Genomic_DNA"/>
</dbReference>
<dbReference type="UniPathway" id="UPA00126">
    <property type="reaction ID" value="UER00423"/>
</dbReference>
<dbReference type="InterPro" id="IPR018050">
    <property type="entry name" value="Pmannose_isomerase-type1_CS"/>
</dbReference>
<dbReference type="PANTHER" id="PTHR10309">
    <property type="entry name" value="MANNOSE-6-PHOSPHATE ISOMERASE"/>
    <property type="match status" value="1"/>
</dbReference>
<protein>
    <submittedName>
        <fullName evidence="2">RmlC-like cupin domain-containing protein</fullName>
    </submittedName>
</protein>
<comment type="caution">
    <text evidence="2">The sequence shown here is derived from an EMBL/GenBank/DDBJ whole genome shotgun (WGS) entry which is preliminary data.</text>
</comment>
<dbReference type="InterPro" id="IPR046456">
    <property type="entry name" value="PMI_typeI_C"/>
</dbReference>
<dbReference type="GO" id="GO:0005829">
    <property type="term" value="C:cytosol"/>
    <property type="evidence" value="ECO:0007669"/>
    <property type="project" value="TreeGrafter"/>
</dbReference>
<dbReference type="AlphaFoldDB" id="A0A8I2YNV6"/>
<keyword evidence="3" id="KW-1185">Reference proteome</keyword>
<dbReference type="FunFam" id="2.60.120.10:FF:000044">
    <property type="entry name" value="Mannose-6-phosphate isomerase"/>
    <property type="match status" value="1"/>
</dbReference>
<dbReference type="InterPro" id="IPR011051">
    <property type="entry name" value="RmlC_Cupin_sf"/>
</dbReference>
<dbReference type="OrthoDB" id="6605218at2759"/>
<dbReference type="PRINTS" id="PR00714">
    <property type="entry name" value="MAN6PISMRASE"/>
</dbReference>
<reference evidence="2" key="1">
    <citation type="submission" date="2021-03" db="EMBL/GenBank/DDBJ databases">
        <title>Evolutionary innovations through gain and loss of genes in the ectomycorrhizal Boletales.</title>
        <authorList>
            <person name="Wu G."/>
            <person name="Miyauchi S."/>
            <person name="Morin E."/>
            <person name="Yang Z.-L."/>
            <person name="Xu J."/>
            <person name="Martin F.M."/>
        </authorList>
    </citation>
    <scope>NUCLEOTIDE SEQUENCE</scope>
    <source>
        <strain evidence="2">BR01</strain>
    </source>
</reference>
<proteinExistence type="predicted"/>
<evidence type="ECO:0000259" key="1">
    <source>
        <dbReference type="Pfam" id="PF01238"/>
    </source>
</evidence>
<dbReference type="InterPro" id="IPR014710">
    <property type="entry name" value="RmlC-like_jellyroll"/>
</dbReference>
<dbReference type="InterPro" id="IPR016305">
    <property type="entry name" value="Mannose-6-P_Isomerase"/>
</dbReference>
<dbReference type="Proteomes" id="UP000683000">
    <property type="component" value="Unassembled WGS sequence"/>
</dbReference>
<dbReference type="Pfam" id="PF01238">
    <property type="entry name" value="PMI_typeI_C"/>
    <property type="match status" value="1"/>
</dbReference>
<dbReference type="PANTHER" id="PTHR10309:SF0">
    <property type="entry name" value="MANNOSE-6-PHOSPHATE ISOMERASE"/>
    <property type="match status" value="1"/>
</dbReference>
<sequence>MLNYVKLETGQAIFLGAGEPHAYISGDIMECMANSDNVIRAGLTPKPKDIPNLLAGLTYKATPWSNHMVQPSTSSNSAIVTYDPPVQDFTVLALNLVQGGSESQSAINGPSIAIATEGAGFIKWGKDGKSLALKPGSVVFIGANVPVSFNALQTLTVFRAYVD</sequence>
<feature type="domain" description="Phosphomannose isomerase type I C-terminal" evidence="1">
    <location>
        <begin position="82"/>
        <end position="125"/>
    </location>
</feature>
<evidence type="ECO:0000313" key="3">
    <source>
        <dbReference type="Proteomes" id="UP000683000"/>
    </source>
</evidence>
<dbReference type="GO" id="GO:0009298">
    <property type="term" value="P:GDP-mannose biosynthetic process"/>
    <property type="evidence" value="ECO:0007669"/>
    <property type="project" value="UniProtKB-UniPathway"/>
</dbReference>
<organism evidence="2 3">
    <name type="scientific">Boletus reticuloceps</name>
    <dbReference type="NCBI Taxonomy" id="495285"/>
    <lineage>
        <taxon>Eukaryota</taxon>
        <taxon>Fungi</taxon>
        <taxon>Dikarya</taxon>
        <taxon>Basidiomycota</taxon>
        <taxon>Agaricomycotina</taxon>
        <taxon>Agaricomycetes</taxon>
        <taxon>Agaricomycetidae</taxon>
        <taxon>Boletales</taxon>
        <taxon>Boletineae</taxon>
        <taxon>Boletaceae</taxon>
        <taxon>Boletoideae</taxon>
        <taxon>Boletus</taxon>
    </lineage>
</organism>
<name>A0A8I2YNV6_9AGAM</name>
<gene>
    <name evidence="2" type="ORF">JVT61DRAFT_2976</name>
</gene>
<evidence type="ECO:0000313" key="2">
    <source>
        <dbReference type="EMBL" id="KAG6375419.1"/>
    </source>
</evidence>
<dbReference type="SUPFAM" id="SSF51182">
    <property type="entry name" value="RmlC-like cupins"/>
    <property type="match status" value="1"/>
</dbReference>
<dbReference type="GO" id="GO:0004476">
    <property type="term" value="F:mannose-6-phosphate isomerase activity"/>
    <property type="evidence" value="ECO:0007669"/>
    <property type="project" value="InterPro"/>
</dbReference>
<accession>A0A8I2YNV6</accession>
<dbReference type="PROSITE" id="PS00966">
    <property type="entry name" value="PMI_I_2"/>
    <property type="match status" value="1"/>
</dbReference>